<dbReference type="EMBL" id="VSRR010017358">
    <property type="protein sequence ID" value="MPC60285.1"/>
    <property type="molecule type" value="Genomic_DNA"/>
</dbReference>
<accession>A0A5B7GSF7</accession>
<reference evidence="2 3" key="1">
    <citation type="submission" date="2019-05" db="EMBL/GenBank/DDBJ databases">
        <title>Another draft genome of Portunus trituberculatus and its Hox gene families provides insights of decapod evolution.</title>
        <authorList>
            <person name="Jeong J.-H."/>
            <person name="Song I."/>
            <person name="Kim S."/>
            <person name="Choi T."/>
            <person name="Kim D."/>
            <person name="Ryu S."/>
            <person name="Kim W."/>
        </authorList>
    </citation>
    <scope>NUCLEOTIDE SEQUENCE [LARGE SCALE GENOMIC DNA]</scope>
    <source>
        <tissue evidence="2">Muscle</tissue>
    </source>
</reference>
<name>A0A5B7GSF7_PORTR</name>
<evidence type="ECO:0000313" key="3">
    <source>
        <dbReference type="Proteomes" id="UP000324222"/>
    </source>
</evidence>
<feature type="region of interest" description="Disordered" evidence="1">
    <location>
        <begin position="1"/>
        <end position="38"/>
    </location>
</feature>
<proteinExistence type="predicted"/>
<evidence type="ECO:0000313" key="2">
    <source>
        <dbReference type="EMBL" id="MPC60285.1"/>
    </source>
</evidence>
<organism evidence="2 3">
    <name type="scientific">Portunus trituberculatus</name>
    <name type="common">Swimming crab</name>
    <name type="synonym">Neptunus trituberculatus</name>
    <dbReference type="NCBI Taxonomy" id="210409"/>
    <lineage>
        <taxon>Eukaryota</taxon>
        <taxon>Metazoa</taxon>
        <taxon>Ecdysozoa</taxon>
        <taxon>Arthropoda</taxon>
        <taxon>Crustacea</taxon>
        <taxon>Multicrustacea</taxon>
        <taxon>Malacostraca</taxon>
        <taxon>Eumalacostraca</taxon>
        <taxon>Eucarida</taxon>
        <taxon>Decapoda</taxon>
        <taxon>Pleocyemata</taxon>
        <taxon>Brachyura</taxon>
        <taxon>Eubrachyura</taxon>
        <taxon>Portunoidea</taxon>
        <taxon>Portunidae</taxon>
        <taxon>Portuninae</taxon>
        <taxon>Portunus</taxon>
    </lineage>
</organism>
<feature type="compositionally biased region" description="Low complexity" evidence="1">
    <location>
        <begin position="18"/>
        <end position="32"/>
    </location>
</feature>
<gene>
    <name evidence="2" type="ORF">E2C01_054324</name>
</gene>
<protein>
    <submittedName>
        <fullName evidence="2">Uncharacterized protein</fullName>
    </submittedName>
</protein>
<comment type="caution">
    <text evidence="2">The sequence shown here is derived from an EMBL/GenBank/DDBJ whole genome shotgun (WGS) entry which is preliminary data.</text>
</comment>
<evidence type="ECO:0000256" key="1">
    <source>
        <dbReference type="SAM" id="MobiDB-lite"/>
    </source>
</evidence>
<keyword evidence="3" id="KW-1185">Reference proteome</keyword>
<dbReference type="Proteomes" id="UP000324222">
    <property type="component" value="Unassembled WGS sequence"/>
</dbReference>
<dbReference type="AlphaFoldDB" id="A0A5B7GSF7"/>
<sequence>MENTTMVRRGPSPSPRCTSPISTSGPTTGPSGKADGSGFSYSSLNAVRSAISAMAKINGIPVGQNELVCLFMKSAAK</sequence>